<proteinExistence type="predicted"/>
<dbReference type="EMBL" id="SNRY01000225">
    <property type="protein sequence ID" value="KAA6344296.1"/>
    <property type="molecule type" value="Genomic_DNA"/>
</dbReference>
<accession>A0A5J4SDW4</accession>
<name>A0A5J4SDW4_9ZZZZ</name>
<reference evidence="2" key="1">
    <citation type="submission" date="2019-03" db="EMBL/GenBank/DDBJ databases">
        <title>Single cell metagenomics reveals metabolic interactions within the superorganism composed of flagellate Streblomastix strix and complex community of Bacteroidetes bacteria on its surface.</title>
        <authorList>
            <person name="Treitli S.C."/>
            <person name="Kolisko M."/>
            <person name="Husnik F."/>
            <person name="Keeling P."/>
            <person name="Hampl V."/>
        </authorList>
    </citation>
    <scope>NUCLEOTIDE SEQUENCE</scope>
    <source>
        <strain evidence="2">STM</strain>
    </source>
</reference>
<dbReference type="InterPro" id="IPR035376">
    <property type="entry name" value="NigD_C"/>
</dbReference>
<dbReference type="InterPro" id="IPR038143">
    <property type="entry name" value="NigD-like_C_dom_sf"/>
</dbReference>
<organism evidence="2">
    <name type="scientific">termite gut metagenome</name>
    <dbReference type="NCBI Taxonomy" id="433724"/>
    <lineage>
        <taxon>unclassified sequences</taxon>
        <taxon>metagenomes</taxon>
        <taxon>organismal metagenomes</taxon>
    </lineage>
</organism>
<dbReference type="AlphaFoldDB" id="A0A5J4SDW4"/>
<evidence type="ECO:0000259" key="1">
    <source>
        <dbReference type="Pfam" id="PF17415"/>
    </source>
</evidence>
<evidence type="ECO:0000313" key="2">
    <source>
        <dbReference type="EMBL" id="KAA6344296.1"/>
    </source>
</evidence>
<dbReference type="Pfam" id="PF17415">
    <property type="entry name" value="NigD_C"/>
    <property type="match status" value="1"/>
</dbReference>
<dbReference type="Gene3D" id="2.60.40.2370">
    <property type="entry name" value="NigD-like, C-terminal beta sandwich domain"/>
    <property type="match status" value="1"/>
</dbReference>
<comment type="caution">
    <text evidence="2">The sequence shown here is derived from an EMBL/GenBank/DDBJ whole genome shotgun (WGS) entry which is preliminary data.</text>
</comment>
<sequence>MKQVNFFVMAVAIFVGITFESCYSGENENAWDGYDCVTIIEEGILGGHITLVGDFSGYTFIPSNPGFLQLQTTKYPERARIFYKFAENEVFIEGKKEYNIKIVSCDLLLPVENFSSMEDISELPTTPLIQLNAQNTWAINNYINISFTCYANEKTKVEDFDLFVEEVENDNTLCVKLKHSEDVEMGLGYESQGLISFRIPSFSLLSEWYSSLNLSDALIPFGENNDSIYIKVTAVGRDKVLELDPIKVKIKKE</sequence>
<feature type="domain" description="NigD-like C-terminal" evidence="1">
    <location>
        <begin position="131"/>
        <end position="203"/>
    </location>
</feature>
<protein>
    <recommendedName>
        <fullName evidence="1">NigD-like C-terminal domain-containing protein</fullName>
    </recommendedName>
</protein>
<gene>
    <name evidence="2" type="ORF">EZS27_008075</name>
</gene>